<dbReference type="EMBL" id="NQVE01000133">
    <property type="protein sequence ID" value="RAL45492.1"/>
    <property type="molecule type" value="Genomic_DNA"/>
</dbReference>
<sequence length="290" mass="32573">MVDDFRWQFYHWEKEEKLGRIFCFQPLFGFRKVDPDRWEFANEGFLSGQRHLLKTIKRRRNVVHSVHNQGVGPCIEIGHFGMEEEIERLKRDKTLLVTEIVKLRQKQQSSSAQIAAMDERLRNTERKQHLAMSFLAKLLTNPSLIRQCLDKYAEKKDLRQLETGQKRRLTMSPPGAENLQDMASIATQGDEVEADMESLFSAALMVNESNMSSMEPSSFASTSGGGAAATDAVSESFWGEMLLAEGGVSDQVLMIGNESEANAEIEDLVAETPEWGGGDLQDLLDDIGGV</sequence>
<dbReference type="PANTHER" id="PTHR10015">
    <property type="entry name" value="HEAT SHOCK TRANSCRIPTION FACTOR"/>
    <property type="match status" value="1"/>
</dbReference>
<name>A0A328DI78_9ASTE</name>
<evidence type="ECO:0000256" key="2">
    <source>
        <dbReference type="ARBA" id="ARBA00023125"/>
    </source>
</evidence>
<dbReference type="GO" id="GO:0006357">
    <property type="term" value="P:regulation of transcription by RNA polymerase II"/>
    <property type="evidence" value="ECO:0007669"/>
    <property type="project" value="TreeGrafter"/>
</dbReference>
<keyword evidence="2" id="KW-0238">DNA-binding</keyword>
<feature type="domain" description="HSF-type DNA-binding" evidence="3">
    <location>
        <begin position="1"/>
        <end position="59"/>
    </location>
</feature>
<keyword evidence="5" id="KW-1185">Reference proteome</keyword>
<dbReference type="GO" id="GO:0034605">
    <property type="term" value="P:cellular response to heat"/>
    <property type="evidence" value="ECO:0007669"/>
    <property type="project" value="TreeGrafter"/>
</dbReference>
<organism evidence="4 5">
    <name type="scientific">Cuscuta australis</name>
    <dbReference type="NCBI Taxonomy" id="267555"/>
    <lineage>
        <taxon>Eukaryota</taxon>
        <taxon>Viridiplantae</taxon>
        <taxon>Streptophyta</taxon>
        <taxon>Embryophyta</taxon>
        <taxon>Tracheophyta</taxon>
        <taxon>Spermatophyta</taxon>
        <taxon>Magnoliopsida</taxon>
        <taxon>eudicotyledons</taxon>
        <taxon>Gunneridae</taxon>
        <taxon>Pentapetalae</taxon>
        <taxon>asterids</taxon>
        <taxon>lamiids</taxon>
        <taxon>Solanales</taxon>
        <taxon>Convolvulaceae</taxon>
        <taxon>Cuscuteae</taxon>
        <taxon>Cuscuta</taxon>
        <taxon>Cuscuta subgen. Grammica</taxon>
        <taxon>Cuscuta sect. Cleistogrammica</taxon>
    </lineage>
</organism>
<protein>
    <recommendedName>
        <fullName evidence="3">HSF-type DNA-binding domain-containing protein</fullName>
    </recommendedName>
</protein>
<dbReference type="SMART" id="SM00415">
    <property type="entry name" value="HSF"/>
    <property type="match status" value="1"/>
</dbReference>
<reference evidence="4 5" key="1">
    <citation type="submission" date="2018-06" db="EMBL/GenBank/DDBJ databases">
        <title>The Genome of Cuscuta australis (Dodder) Provides Insight into the Evolution of Plant Parasitism.</title>
        <authorList>
            <person name="Liu H."/>
        </authorList>
    </citation>
    <scope>NUCLEOTIDE SEQUENCE [LARGE SCALE GENOMIC DNA]</scope>
    <source>
        <strain evidence="5">cv. Yunnan</strain>
        <tissue evidence="4">Vines</tissue>
    </source>
</reference>
<comment type="caution">
    <text evidence="4">The sequence shown here is derived from an EMBL/GenBank/DDBJ whole genome shotgun (WGS) entry which is preliminary data.</text>
</comment>
<evidence type="ECO:0000313" key="5">
    <source>
        <dbReference type="Proteomes" id="UP000249390"/>
    </source>
</evidence>
<keyword evidence="1" id="KW-0346">Stress response</keyword>
<proteinExistence type="predicted"/>
<evidence type="ECO:0000313" key="4">
    <source>
        <dbReference type="EMBL" id="RAL45492.1"/>
    </source>
</evidence>
<dbReference type="GO" id="GO:0003700">
    <property type="term" value="F:DNA-binding transcription factor activity"/>
    <property type="evidence" value="ECO:0007669"/>
    <property type="project" value="InterPro"/>
</dbReference>
<accession>A0A328DI78</accession>
<gene>
    <name evidence="4" type="ORF">DM860_014881</name>
</gene>
<dbReference type="AlphaFoldDB" id="A0A328DI78"/>
<dbReference type="Proteomes" id="UP000249390">
    <property type="component" value="Unassembled WGS sequence"/>
</dbReference>
<evidence type="ECO:0000259" key="3">
    <source>
        <dbReference type="SMART" id="SM00415"/>
    </source>
</evidence>
<dbReference type="PANTHER" id="PTHR10015:SF338">
    <property type="entry name" value="HEAT STRESS TRANSCRIPTION FACTOR A-2"/>
    <property type="match status" value="1"/>
</dbReference>
<dbReference type="GO" id="GO:0000978">
    <property type="term" value="F:RNA polymerase II cis-regulatory region sequence-specific DNA binding"/>
    <property type="evidence" value="ECO:0007669"/>
    <property type="project" value="TreeGrafter"/>
</dbReference>
<dbReference type="InterPro" id="IPR000232">
    <property type="entry name" value="HSF_DNA-bd"/>
</dbReference>
<dbReference type="GO" id="GO:0005634">
    <property type="term" value="C:nucleus"/>
    <property type="evidence" value="ECO:0007669"/>
    <property type="project" value="TreeGrafter"/>
</dbReference>
<evidence type="ECO:0000256" key="1">
    <source>
        <dbReference type="ARBA" id="ARBA00023016"/>
    </source>
</evidence>